<dbReference type="OrthoDB" id="291940at2"/>
<dbReference type="RefSeq" id="WP_139301233.1">
    <property type="nucleotide sequence ID" value="NZ_FSRL01000001.1"/>
</dbReference>
<name>A0A1N6EZQ6_9RHOB</name>
<dbReference type="AlphaFoldDB" id="A0A1N6EZQ6"/>
<evidence type="ECO:0000313" key="3">
    <source>
        <dbReference type="Proteomes" id="UP000184932"/>
    </source>
</evidence>
<dbReference type="Proteomes" id="UP000184932">
    <property type="component" value="Unassembled WGS sequence"/>
</dbReference>
<accession>A0A1N6EZQ6</accession>
<evidence type="ECO:0000313" key="2">
    <source>
        <dbReference type="EMBL" id="SIN88463.1"/>
    </source>
</evidence>
<keyword evidence="3" id="KW-1185">Reference proteome</keyword>
<organism evidence="2 3">
    <name type="scientific">Vannielia litorea</name>
    <dbReference type="NCBI Taxonomy" id="1217970"/>
    <lineage>
        <taxon>Bacteria</taxon>
        <taxon>Pseudomonadati</taxon>
        <taxon>Pseudomonadota</taxon>
        <taxon>Alphaproteobacteria</taxon>
        <taxon>Rhodobacterales</taxon>
        <taxon>Paracoccaceae</taxon>
        <taxon>Vannielia</taxon>
    </lineage>
</organism>
<dbReference type="InterPro" id="IPR041519">
    <property type="entry name" value="HEPN_RiboL-PSP"/>
</dbReference>
<proteinExistence type="predicted"/>
<evidence type="ECO:0000259" key="1">
    <source>
        <dbReference type="Pfam" id="PF18735"/>
    </source>
</evidence>
<sequence length="195" mass="21804">MAFHFAKDGFQKCVADATSLISEASALPVKDQNTAIRGSLMLIVGAFDFFIHEVIRVEVARRVASCPESVKLKVPFSVAARGEAHIGTEIDLFVRKTNSFRSFVGSENIKECFSSISLNIWSELEKFSGRDSKVTRKKLDLIWRWRNRVAHEGDLVPSNSSFVYWEIYAEDVLDAAGFLVDLAQDIVDVIESVTP</sequence>
<dbReference type="Pfam" id="PF18735">
    <property type="entry name" value="HEPN_RiboL-PSP"/>
    <property type="match status" value="1"/>
</dbReference>
<dbReference type="STRING" id="1217970.SAMN05444002_1239"/>
<reference evidence="3" key="1">
    <citation type="submission" date="2016-11" db="EMBL/GenBank/DDBJ databases">
        <authorList>
            <person name="Varghese N."/>
            <person name="Submissions S."/>
        </authorList>
    </citation>
    <scope>NUCLEOTIDE SEQUENCE [LARGE SCALE GENOMIC DNA]</scope>
    <source>
        <strain evidence="3">DSM 29440</strain>
    </source>
</reference>
<gene>
    <name evidence="2" type="ORF">SAMN05444002_1239</name>
</gene>
<dbReference type="EMBL" id="FSRL01000001">
    <property type="protein sequence ID" value="SIN88463.1"/>
    <property type="molecule type" value="Genomic_DNA"/>
</dbReference>
<feature type="domain" description="RiboL-PSP-HEPN" evidence="1">
    <location>
        <begin position="24"/>
        <end position="191"/>
    </location>
</feature>
<protein>
    <recommendedName>
        <fullName evidence="1">RiboL-PSP-HEPN domain-containing protein</fullName>
    </recommendedName>
</protein>